<proteinExistence type="predicted"/>
<evidence type="ECO:0000313" key="2">
    <source>
        <dbReference type="Proteomes" id="UP000030755"/>
    </source>
</evidence>
<keyword evidence="2" id="KW-1185">Reference proteome</keyword>
<dbReference type="EMBL" id="KE561047">
    <property type="protein sequence ID" value="EPZ33715.1"/>
    <property type="molecule type" value="Genomic_DNA"/>
</dbReference>
<reference evidence="1 2" key="1">
    <citation type="journal article" date="2013" name="Curr. Biol.">
        <title>Shared signatures of parasitism and phylogenomics unite Cryptomycota and microsporidia.</title>
        <authorList>
            <person name="James T.Y."/>
            <person name="Pelin A."/>
            <person name="Bonen L."/>
            <person name="Ahrendt S."/>
            <person name="Sain D."/>
            <person name="Corradi N."/>
            <person name="Stajich J.E."/>
        </authorList>
    </citation>
    <scope>NUCLEOTIDE SEQUENCE [LARGE SCALE GENOMIC DNA]</scope>
    <source>
        <strain evidence="1 2">CSF55</strain>
    </source>
</reference>
<dbReference type="AlphaFoldDB" id="A0A075AU89"/>
<evidence type="ECO:0000313" key="1">
    <source>
        <dbReference type="EMBL" id="EPZ33715.1"/>
    </source>
</evidence>
<dbReference type="HOGENOM" id="CLU_1836272_0_0_1"/>
<name>A0A075AU89_ROZAC</name>
<accession>A0A075AU89</accession>
<organism evidence="1 2">
    <name type="scientific">Rozella allomycis (strain CSF55)</name>
    <dbReference type="NCBI Taxonomy" id="988480"/>
    <lineage>
        <taxon>Eukaryota</taxon>
        <taxon>Fungi</taxon>
        <taxon>Fungi incertae sedis</taxon>
        <taxon>Cryptomycota</taxon>
        <taxon>Cryptomycota incertae sedis</taxon>
        <taxon>Rozella</taxon>
    </lineage>
</organism>
<protein>
    <submittedName>
        <fullName evidence="1">Uncharacterized protein</fullName>
    </submittedName>
</protein>
<gene>
    <name evidence="1" type="ORF">O9G_000491</name>
</gene>
<sequence length="140" mass="16282">MIAMCKNWTTENRIGMADIVIMGKIGSVQFAKALAYFLNRNLPCVRIEIIAENNDNMFEEKVNEITSRNKWNKIALEDVLIYRREGLYIGNLGDFESMVSYLLYINKARKYYNIEVPDRDNQALFEDIAKENVRMVSNAN</sequence>
<dbReference type="Proteomes" id="UP000030755">
    <property type="component" value="Unassembled WGS sequence"/>
</dbReference>